<evidence type="ECO:0000256" key="6">
    <source>
        <dbReference type="ARBA" id="ARBA00022787"/>
    </source>
</evidence>
<dbReference type="EMBL" id="LRGB01003216">
    <property type="protein sequence ID" value="KZS03723.1"/>
    <property type="molecule type" value="Genomic_DNA"/>
</dbReference>
<dbReference type="PANTHER" id="PTHR12504">
    <property type="entry name" value="MITOCHONDRIAL IMPORT RECEPTOR SUBUNIT TOM22"/>
    <property type="match status" value="1"/>
</dbReference>
<gene>
    <name evidence="13" type="ORF">APZ42_033479</name>
</gene>
<evidence type="ECO:0000256" key="4">
    <source>
        <dbReference type="ARBA" id="ARBA00022448"/>
    </source>
</evidence>
<sequence>MATIEEIDELSVEIINSINGEEEEESKENAPSPARVDERRNSESGDASVVAVPSSKAFVEDSDDDDEDFDETVLERLVGLTEMFPTFVQAGTAKLFHGTFSSVKGLYSFARSASWILFSTSAILFAPVIFEVERAQMEEMQKQQQRQILLGPGAAMSGGGPHAGMGGPGMGLAPAPPR</sequence>
<evidence type="ECO:0000256" key="1">
    <source>
        <dbReference type="ARBA" id="ARBA00004572"/>
    </source>
</evidence>
<reference evidence="13 14" key="1">
    <citation type="submission" date="2016-03" db="EMBL/GenBank/DDBJ databases">
        <title>EvidentialGene: Evidence-directed Construction of Genes on Genomes.</title>
        <authorList>
            <person name="Gilbert D.G."/>
            <person name="Choi J.-H."/>
            <person name="Mockaitis K."/>
            <person name="Colbourne J."/>
            <person name="Pfrender M."/>
        </authorList>
    </citation>
    <scope>NUCLEOTIDE SEQUENCE [LARGE SCALE GENOMIC DNA]</scope>
    <source>
        <strain evidence="13 14">Xinb3</strain>
        <tissue evidence="13">Complete organism</tissue>
    </source>
</reference>
<proteinExistence type="inferred from homology"/>
<comment type="caution">
    <text evidence="13">The sequence shown here is derived from an EMBL/GenBank/DDBJ whole genome shotgun (WGS) entry which is preliminary data.</text>
</comment>
<keyword evidence="8" id="KW-1133">Transmembrane helix</keyword>
<evidence type="ECO:0000313" key="14">
    <source>
        <dbReference type="Proteomes" id="UP000076858"/>
    </source>
</evidence>
<evidence type="ECO:0000256" key="7">
    <source>
        <dbReference type="ARBA" id="ARBA00022927"/>
    </source>
</evidence>
<dbReference type="Pfam" id="PF04281">
    <property type="entry name" value="Tom22"/>
    <property type="match status" value="1"/>
</dbReference>
<name>A0A164L1U4_9CRUS</name>
<evidence type="ECO:0000256" key="8">
    <source>
        <dbReference type="ARBA" id="ARBA00022989"/>
    </source>
</evidence>
<dbReference type="OrthoDB" id="10016939at2759"/>
<evidence type="ECO:0000256" key="3">
    <source>
        <dbReference type="ARBA" id="ARBA00016229"/>
    </source>
</evidence>
<dbReference type="InterPro" id="IPR005683">
    <property type="entry name" value="Tom22"/>
</dbReference>
<dbReference type="Proteomes" id="UP000076858">
    <property type="component" value="Unassembled WGS sequence"/>
</dbReference>
<keyword evidence="11" id="KW-0472">Membrane</keyword>
<keyword evidence="4" id="KW-0813">Transport</keyword>
<keyword evidence="12 13" id="KW-0675">Receptor</keyword>
<evidence type="ECO:0000256" key="11">
    <source>
        <dbReference type="ARBA" id="ARBA00023136"/>
    </source>
</evidence>
<evidence type="ECO:0000256" key="2">
    <source>
        <dbReference type="ARBA" id="ARBA00009874"/>
    </source>
</evidence>
<evidence type="ECO:0000256" key="10">
    <source>
        <dbReference type="ARBA" id="ARBA00023128"/>
    </source>
</evidence>
<evidence type="ECO:0000256" key="5">
    <source>
        <dbReference type="ARBA" id="ARBA00022692"/>
    </source>
</evidence>
<comment type="subcellular location">
    <subcellularLocation>
        <location evidence="1">Mitochondrion outer membrane</location>
        <topology evidence="1">Single-pass membrane protein</topology>
    </subcellularLocation>
</comment>
<keyword evidence="5" id="KW-0812">Transmembrane</keyword>
<evidence type="ECO:0000256" key="12">
    <source>
        <dbReference type="ARBA" id="ARBA00023170"/>
    </source>
</evidence>
<dbReference type="GO" id="GO:0006886">
    <property type="term" value="P:intracellular protein transport"/>
    <property type="evidence" value="ECO:0007669"/>
    <property type="project" value="InterPro"/>
</dbReference>
<comment type="similarity">
    <text evidence="2">Belongs to the Tom22 family.</text>
</comment>
<evidence type="ECO:0000256" key="9">
    <source>
        <dbReference type="ARBA" id="ARBA00023010"/>
    </source>
</evidence>
<keyword evidence="14" id="KW-1185">Reference proteome</keyword>
<protein>
    <recommendedName>
        <fullName evidence="3">Mitochondrial import receptor subunit TOM22 homolog</fullName>
    </recommendedName>
</protein>
<keyword evidence="10" id="KW-0496">Mitochondrion</keyword>
<dbReference type="CDD" id="cd22884">
    <property type="entry name" value="TOM22"/>
    <property type="match status" value="1"/>
</dbReference>
<accession>A0A164L1U4</accession>
<keyword evidence="9" id="KW-0811">Translocation</keyword>
<evidence type="ECO:0000313" key="13">
    <source>
        <dbReference type="EMBL" id="KZS03723.1"/>
    </source>
</evidence>
<keyword evidence="6" id="KW-1000">Mitochondrion outer membrane</keyword>
<keyword evidence="7" id="KW-0653">Protein transport</keyword>
<dbReference type="PANTHER" id="PTHR12504:SF0">
    <property type="entry name" value="MITOCHONDRIAL IMPORT RECEPTOR SUBUNIT TOM22 HOMOLOG"/>
    <property type="match status" value="1"/>
</dbReference>
<dbReference type="GO" id="GO:0005741">
    <property type="term" value="C:mitochondrial outer membrane"/>
    <property type="evidence" value="ECO:0007669"/>
    <property type="project" value="UniProtKB-SubCell"/>
</dbReference>
<dbReference type="STRING" id="35525.A0A164L1U4"/>
<organism evidence="13 14">
    <name type="scientific">Daphnia magna</name>
    <dbReference type="NCBI Taxonomy" id="35525"/>
    <lineage>
        <taxon>Eukaryota</taxon>
        <taxon>Metazoa</taxon>
        <taxon>Ecdysozoa</taxon>
        <taxon>Arthropoda</taxon>
        <taxon>Crustacea</taxon>
        <taxon>Branchiopoda</taxon>
        <taxon>Diplostraca</taxon>
        <taxon>Cladocera</taxon>
        <taxon>Anomopoda</taxon>
        <taxon>Daphniidae</taxon>
        <taxon>Daphnia</taxon>
    </lineage>
</organism>
<dbReference type="AlphaFoldDB" id="A0A164L1U4"/>